<evidence type="ECO:0000259" key="1">
    <source>
        <dbReference type="Pfam" id="PF07905"/>
    </source>
</evidence>
<dbReference type="InterPro" id="IPR012914">
    <property type="entry name" value="PucR_dom"/>
</dbReference>
<gene>
    <name evidence="3" type="ORF">V6984_04085</name>
</gene>
<dbReference type="Gene3D" id="1.10.10.2840">
    <property type="entry name" value="PucR C-terminal helix-turn-helix domain"/>
    <property type="match status" value="1"/>
</dbReference>
<dbReference type="Proteomes" id="UP001451571">
    <property type="component" value="Chromosome"/>
</dbReference>
<sequence length="386" mass="44606">MALQIRKLYNEGMSLYKMRLIAGKNGLDNLVQWVHTIEDEEASSFLHGQELVFTAGIRNKDKNWLLDFAKRLNSVSTSAFVINLGPHIEEVPQEVIDFCNEVNMPLFTIPWEIRLVDVTRNFCEKIIHSDNIENSLASAIKNILFEIGDKETQILQMERYGFMRDNAFCFLCISAKEDNNSVLTEKYKRLSRYAEKAGRSIRDLFIHFVYKEALILVLVEYSEVEVNHFLDDFMYNIKNANVMADIYIGVSSIISGISDQRNNFENAINTNKIAVRNNTSIVRYDRLGLTKIFMDVKDKNLLYDYYYTIIGKIEQYDKENGTGLLDFLKIYISCNGSPQLVSEKQYIHRNTVNNMIKKVERITGYNLLNLEAKVICSIGLMIKDVL</sequence>
<organism evidence="3 4">
    <name type="scientific">Kineothrix sedimenti</name>
    <dbReference type="NCBI Taxonomy" id="3123317"/>
    <lineage>
        <taxon>Bacteria</taxon>
        <taxon>Bacillati</taxon>
        <taxon>Bacillota</taxon>
        <taxon>Clostridia</taxon>
        <taxon>Lachnospirales</taxon>
        <taxon>Lachnospiraceae</taxon>
        <taxon>Kineothrix</taxon>
    </lineage>
</organism>
<dbReference type="EMBL" id="CP146256">
    <property type="protein sequence ID" value="XAH74958.1"/>
    <property type="molecule type" value="Genomic_DNA"/>
</dbReference>
<dbReference type="PANTHER" id="PTHR33744">
    <property type="entry name" value="CARBOHYDRATE DIACID REGULATOR"/>
    <property type="match status" value="1"/>
</dbReference>
<protein>
    <submittedName>
        <fullName evidence="3">PucR family transcriptional regulator</fullName>
    </submittedName>
</protein>
<dbReference type="Pfam" id="PF13556">
    <property type="entry name" value="HTH_30"/>
    <property type="match status" value="1"/>
</dbReference>
<dbReference type="InterPro" id="IPR051448">
    <property type="entry name" value="CdaR-like_regulators"/>
</dbReference>
<evidence type="ECO:0000313" key="3">
    <source>
        <dbReference type="EMBL" id="XAH74958.1"/>
    </source>
</evidence>
<evidence type="ECO:0000313" key="4">
    <source>
        <dbReference type="Proteomes" id="UP001451571"/>
    </source>
</evidence>
<dbReference type="InterPro" id="IPR042070">
    <property type="entry name" value="PucR_C-HTH_sf"/>
</dbReference>
<name>A0ABZ3EXH0_9FIRM</name>
<keyword evidence="4" id="KW-1185">Reference proteome</keyword>
<dbReference type="InterPro" id="IPR025736">
    <property type="entry name" value="PucR_C-HTH_dom"/>
</dbReference>
<accession>A0ABZ3EXH0</accession>
<dbReference type="Pfam" id="PF07905">
    <property type="entry name" value="PucR"/>
    <property type="match status" value="1"/>
</dbReference>
<reference evidence="3 4" key="1">
    <citation type="submission" date="2024-02" db="EMBL/GenBank/DDBJ databases">
        <title>Bacterial strain from lacustrine sediment.</title>
        <authorList>
            <person name="Petit C."/>
            <person name="Fadhlaoui K."/>
        </authorList>
    </citation>
    <scope>NUCLEOTIDE SEQUENCE [LARGE SCALE GENOMIC DNA]</scope>
    <source>
        <strain evidence="3 4">IPX-CK</strain>
    </source>
</reference>
<proteinExistence type="predicted"/>
<dbReference type="PANTHER" id="PTHR33744:SF1">
    <property type="entry name" value="DNA-BINDING TRANSCRIPTIONAL ACTIVATOR ADER"/>
    <property type="match status" value="1"/>
</dbReference>
<dbReference type="RefSeq" id="WP_342758532.1">
    <property type="nucleotide sequence ID" value="NZ_CP146256.1"/>
</dbReference>
<feature type="domain" description="PucR C-terminal helix-turn-helix" evidence="2">
    <location>
        <begin position="324"/>
        <end position="378"/>
    </location>
</feature>
<evidence type="ECO:0000259" key="2">
    <source>
        <dbReference type="Pfam" id="PF13556"/>
    </source>
</evidence>
<feature type="domain" description="Purine catabolism PurC-like" evidence="1">
    <location>
        <begin position="16"/>
        <end position="126"/>
    </location>
</feature>